<sequence>RYFDLARKLIQPAAPRLIAVGGLSGTGKSVLARALAPIVAPQPGAVVLRSDVLRKQMFGVANTERLPPSAYTPEFAARVYDTLAERARRTLAQGHSAIVDGVFARDVERDAFARLAADCNVAFTGLFLVADLATRQKRIGNRSGDASDATQEVAAMQEHYNIGHIGWATIDASGTREQTLQRCRDAIAEGR</sequence>
<name>A0ABR7U9G7_9BRAD</name>
<accession>A0ABR7U9G7</accession>
<dbReference type="EMBL" id="JAATTO010000024">
    <property type="protein sequence ID" value="MBC9980196.1"/>
    <property type="molecule type" value="Genomic_DNA"/>
</dbReference>
<dbReference type="InterPro" id="IPR052732">
    <property type="entry name" value="Cell-binding_unc_protein"/>
</dbReference>
<feature type="non-terminal residue" evidence="1">
    <location>
        <position position="1"/>
    </location>
</feature>
<protein>
    <submittedName>
        <fullName evidence="1">AAA family ATPase</fullName>
    </submittedName>
</protein>
<evidence type="ECO:0000313" key="1">
    <source>
        <dbReference type="EMBL" id="MBC9980196.1"/>
    </source>
</evidence>
<dbReference type="Proteomes" id="UP000639516">
    <property type="component" value="Unassembled WGS sequence"/>
</dbReference>
<proteinExistence type="predicted"/>
<comment type="caution">
    <text evidence="1">The sequence shown here is derived from an EMBL/GenBank/DDBJ whole genome shotgun (WGS) entry which is preliminary data.</text>
</comment>
<dbReference type="SUPFAM" id="SSF52540">
    <property type="entry name" value="P-loop containing nucleoside triphosphate hydrolases"/>
    <property type="match status" value="1"/>
</dbReference>
<dbReference type="Pfam" id="PF13671">
    <property type="entry name" value="AAA_33"/>
    <property type="match status" value="1"/>
</dbReference>
<organism evidence="1 2">
    <name type="scientific">Bradyrhizobium campsiandrae</name>
    <dbReference type="NCBI Taxonomy" id="1729892"/>
    <lineage>
        <taxon>Bacteria</taxon>
        <taxon>Pseudomonadati</taxon>
        <taxon>Pseudomonadota</taxon>
        <taxon>Alphaproteobacteria</taxon>
        <taxon>Hyphomicrobiales</taxon>
        <taxon>Nitrobacteraceae</taxon>
        <taxon>Bradyrhizobium</taxon>
    </lineage>
</organism>
<dbReference type="InterPro" id="IPR027417">
    <property type="entry name" value="P-loop_NTPase"/>
</dbReference>
<dbReference type="Gene3D" id="3.40.50.300">
    <property type="entry name" value="P-loop containing nucleotide triphosphate hydrolases"/>
    <property type="match status" value="1"/>
</dbReference>
<reference evidence="1 2" key="1">
    <citation type="journal article" date="2020" name="Arch. Microbiol.">
        <title>Bradyrhizobium campsiandrae sp. nov., a nitrogen-fixing bacterial strain isolated from a native leguminous tree from the Amazon adapted to flooded conditions.</title>
        <authorList>
            <person name="Cabral Michel D."/>
            <person name="Martins da Costa E."/>
            <person name="Azarias Guimaraes A."/>
            <person name="Soares de Carvalho T."/>
            <person name="Santos de Castro Caputo P."/>
            <person name="Willems A."/>
            <person name="de Souza Moreira F.M."/>
        </authorList>
    </citation>
    <scope>NUCLEOTIDE SEQUENCE [LARGE SCALE GENOMIC DNA]</scope>
    <source>
        <strain evidence="2">INPA 384B</strain>
    </source>
</reference>
<evidence type="ECO:0000313" key="2">
    <source>
        <dbReference type="Proteomes" id="UP000639516"/>
    </source>
</evidence>
<keyword evidence="2" id="KW-1185">Reference proteome</keyword>
<dbReference type="PANTHER" id="PTHR43883:SF1">
    <property type="entry name" value="GLUCONOKINASE"/>
    <property type="match status" value="1"/>
</dbReference>
<dbReference type="RefSeq" id="WP_188149173.1">
    <property type="nucleotide sequence ID" value="NZ_JAATTO010000024.1"/>
</dbReference>
<gene>
    <name evidence="1" type="ORF">HA482_18495</name>
</gene>
<dbReference type="PANTHER" id="PTHR43883">
    <property type="entry name" value="SLR0207 PROTEIN"/>
    <property type="match status" value="1"/>
</dbReference>